<dbReference type="InterPro" id="IPR050228">
    <property type="entry name" value="Carboxylesterase_BioH"/>
</dbReference>
<feature type="domain" description="AB hydrolase-1" evidence="1">
    <location>
        <begin position="106"/>
        <end position="179"/>
    </location>
</feature>
<dbReference type="PANTHER" id="PTHR43194:SF2">
    <property type="entry name" value="PEROXISOMAL MEMBRANE PROTEIN LPX1"/>
    <property type="match status" value="1"/>
</dbReference>
<sequence length="327" mass="35030">MPLSDSVFALPRPSATRGTPEPPIPGPSEAAFTAAFGTLLPPAKYLVTDVGKAAYYEIPGLVNSAPSTGDKAPDRVLFIHGVQTPALGMLPLARALHALYPCSHFALVDLWGHGLSDTPQIPHEASLFHRLLDELLDKLGWPTVHVVGFSFGGALTAGYVASRSSRISSFTLVAPAGLIRRAEFSVEEQGHLRGGGDEIAARDWVVRWLEGGDLVVPADWKERIASGEVVAEAVKEWQMREHPGHTASVVAVVRDGGVMDTDANFVRALSTGIPYLVVLGELDGICSSQQLSQLGFKNVTVVPQAGHGVVRDRVPEVTKIIRGFWEI</sequence>
<dbReference type="InterPro" id="IPR029058">
    <property type="entry name" value="AB_hydrolase_fold"/>
</dbReference>
<dbReference type="AlphaFoldDB" id="A0A2T2NQ04"/>
<dbReference type="Gene3D" id="3.40.50.1820">
    <property type="entry name" value="alpha/beta hydrolase"/>
    <property type="match status" value="1"/>
</dbReference>
<dbReference type="SUPFAM" id="SSF53474">
    <property type="entry name" value="alpha/beta-Hydrolases"/>
    <property type="match status" value="1"/>
</dbReference>
<reference evidence="2 3" key="1">
    <citation type="journal article" date="2018" name="Front. Microbiol.">
        <title>Genome-Wide Analysis of Corynespora cassiicola Leaf Fall Disease Putative Effectors.</title>
        <authorList>
            <person name="Lopez D."/>
            <person name="Ribeiro S."/>
            <person name="Label P."/>
            <person name="Fumanal B."/>
            <person name="Venisse J.S."/>
            <person name="Kohler A."/>
            <person name="de Oliveira R.R."/>
            <person name="Labutti K."/>
            <person name="Lipzen A."/>
            <person name="Lail K."/>
            <person name="Bauer D."/>
            <person name="Ohm R.A."/>
            <person name="Barry K.W."/>
            <person name="Spatafora J."/>
            <person name="Grigoriev I.V."/>
            <person name="Martin F.M."/>
            <person name="Pujade-Renaud V."/>
        </authorList>
    </citation>
    <scope>NUCLEOTIDE SEQUENCE [LARGE SCALE GENOMIC DNA]</scope>
    <source>
        <strain evidence="2 3">Philippines</strain>
    </source>
</reference>
<dbReference type="GO" id="GO:0016787">
    <property type="term" value="F:hydrolase activity"/>
    <property type="evidence" value="ECO:0007669"/>
    <property type="project" value="UniProtKB-KW"/>
</dbReference>
<dbReference type="EMBL" id="KZ678135">
    <property type="protein sequence ID" value="PSN67517.1"/>
    <property type="molecule type" value="Genomic_DNA"/>
</dbReference>
<dbReference type="PANTHER" id="PTHR43194">
    <property type="entry name" value="HYDROLASE ALPHA/BETA FOLD FAMILY"/>
    <property type="match status" value="1"/>
</dbReference>
<evidence type="ECO:0000313" key="2">
    <source>
        <dbReference type="EMBL" id="PSN67517.1"/>
    </source>
</evidence>
<name>A0A2T2NQ04_CORCC</name>
<organism evidence="2 3">
    <name type="scientific">Corynespora cassiicola Philippines</name>
    <dbReference type="NCBI Taxonomy" id="1448308"/>
    <lineage>
        <taxon>Eukaryota</taxon>
        <taxon>Fungi</taxon>
        <taxon>Dikarya</taxon>
        <taxon>Ascomycota</taxon>
        <taxon>Pezizomycotina</taxon>
        <taxon>Dothideomycetes</taxon>
        <taxon>Pleosporomycetidae</taxon>
        <taxon>Pleosporales</taxon>
        <taxon>Corynesporascaceae</taxon>
        <taxon>Corynespora</taxon>
    </lineage>
</organism>
<dbReference type="Pfam" id="PF00561">
    <property type="entry name" value="Abhydrolase_1"/>
    <property type="match status" value="1"/>
</dbReference>
<dbReference type="Proteomes" id="UP000240883">
    <property type="component" value="Unassembled WGS sequence"/>
</dbReference>
<dbReference type="OrthoDB" id="408373at2759"/>
<keyword evidence="2" id="KW-0378">Hydrolase</keyword>
<accession>A0A2T2NQ04</accession>
<dbReference type="STRING" id="1448308.A0A2T2NQ04"/>
<gene>
    <name evidence="2" type="ORF">BS50DRAFT_574193</name>
</gene>
<keyword evidence="3" id="KW-1185">Reference proteome</keyword>
<protein>
    <submittedName>
        <fullName evidence="2">Alpha/beta-hydrolase</fullName>
    </submittedName>
</protein>
<proteinExistence type="predicted"/>
<dbReference type="InterPro" id="IPR000073">
    <property type="entry name" value="AB_hydrolase_1"/>
</dbReference>
<evidence type="ECO:0000313" key="3">
    <source>
        <dbReference type="Proteomes" id="UP000240883"/>
    </source>
</evidence>
<evidence type="ECO:0000259" key="1">
    <source>
        <dbReference type="Pfam" id="PF00561"/>
    </source>
</evidence>